<keyword evidence="1" id="KW-0813">Transport</keyword>
<protein>
    <submittedName>
        <fullName evidence="8">Phosphonate/organophosphate ester transporter subunit ATP-binding component of ABC superfamily</fullName>
    </submittedName>
</protein>
<dbReference type="PROSITE" id="PS50893">
    <property type="entry name" value="ABC_TRANSPORTER_2"/>
    <property type="match status" value="1"/>
</dbReference>
<dbReference type="InterPro" id="IPR003593">
    <property type="entry name" value="AAA+_ATPase"/>
</dbReference>
<evidence type="ECO:0000256" key="6">
    <source>
        <dbReference type="ARBA" id="ARBA00023136"/>
    </source>
</evidence>
<feature type="domain" description="ABC transporter" evidence="7">
    <location>
        <begin position="4"/>
        <end position="261"/>
    </location>
</feature>
<keyword evidence="5" id="KW-1278">Translocase</keyword>
<dbReference type="InterPro" id="IPR027417">
    <property type="entry name" value="P-loop_NTPase"/>
</dbReference>
<dbReference type="InterPro" id="IPR003439">
    <property type="entry name" value="ABC_transporter-like_ATP-bd"/>
</dbReference>
<dbReference type="CDD" id="cd03256">
    <property type="entry name" value="ABC_PhnC_transporter"/>
    <property type="match status" value="1"/>
</dbReference>
<sequence>MTAIHVGNLSKTFGKPPGGGAKRALDDVSLDIAKGEMVALIGASGSGKSTLIRHLSGLLIADRGVIDRSGEVLIRGARMQCNGRLSPDVRRLRADVAVIFQQFNLVGRLSLLENVLLGGLGRIGFWRGSLGRFSRAEKLAAMDALARVGMADYAMQRASTLSGGQQQRGAIARALVQKAPIILADEPIASLDPESARRVMESLAAINAEDGVTVVVSLHQVAYAKRFCPRAVALTGGRVVYDGPSRGLDMETLCALYGAQSSELLMDETFGAAADDASAPEFPNLRAVGARGVSA</sequence>
<evidence type="ECO:0000256" key="3">
    <source>
        <dbReference type="ARBA" id="ARBA00022741"/>
    </source>
</evidence>
<keyword evidence="3" id="KW-0547">Nucleotide-binding</keyword>
<keyword evidence="2" id="KW-1003">Cell membrane</keyword>
<dbReference type="SUPFAM" id="SSF52540">
    <property type="entry name" value="P-loop containing nucleoside triphosphate hydrolases"/>
    <property type="match status" value="1"/>
</dbReference>
<dbReference type="PANTHER" id="PTHR43166">
    <property type="entry name" value="AMINO ACID IMPORT ATP-BINDING PROTEIN"/>
    <property type="match status" value="1"/>
</dbReference>
<evidence type="ECO:0000256" key="5">
    <source>
        <dbReference type="ARBA" id="ARBA00022967"/>
    </source>
</evidence>
<accession>A0A212J4S6</accession>
<evidence type="ECO:0000256" key="2">
    <source>
        <dbReference type="ARBA" id="ARBA00022475"/>
    </source>
</evidence>
<evidence type="ECO:0000259" key="7">
    <source>
        <dbReference type="PROSITE" id="PS50893"/>
    </source>
</evidence>
<dbReference type="Pfam" id="PF00005">
    <property type="entry name" value="ABC_tran"/>
    <property type="match status" value="1"/>
</dbReference>
<organism evidence="8">
    <name type="scientific">uncultured Alphaproteobacteria bacterium</name>
    <dbReference type="NCBI Taxonomy" id="91750"/>
    <lineage>
        <taxon>Bacteria</taxon>
        <taxon>Pseudomonadati</taxon>
        <taxon>Pseudomonadota</taxon>
        <taxon>Alphaproteobacteria</taxon>
        <taxon>environmental samples</taxon>
    </lineage>
</organism>
<dbReference type="InterPro" id="IPR012693">
    <property type="entry name" value="ABC_transpr_PhnC"/>
</dbReference>
<proteinExistence type="predicted"/>
<keyword evidence="4 8" id="KW-0067">ATP-binding</keyword>
<name>A0A212J4S6_9PROT</name>
<reference evidence="8" key="1">
    <citation type="submission" date="2016-04" db="EMBL/GenBank/DDBJ databases">
        <authorList>
            <person name="Evans L.H."/>
            <person name="Alamgir A."/>
            <person name="Owens N."/>
            <person name="Weber N.D."/>
            <person name="Virtaneva K."/>
            <person name="Barbian K."/>
            <person name="Babar A."/>
            <person name="Rosenke K."/>
        </authorList>
    </citation>
    <scope>NUCLEOTIDE SEQUENCE</scope>
    <source>
        <strain evidence="8">86</strain>
    </source>
</reference>
<dbReference type="GO" id="GO:0016887">
    <property type="term" value="F:ATP hydrolysis activity"/>
    <property type="evidence" value="ECO:0007669"/>
    <property type="project" value="InterPro"/>
</dbReference>
<evidence type="ECO:0000256" key="1">
    <source>
        <dbReference type="ARBA" id="ARBA00022448"/>
    </source>
</evidence>
<dbReference type="GO" id="GO:0016020">
    <property type="term" value="C:membrane"/>
    <property type="evidence" value="ECO:0007669"/>
    <property type="project" value="InterPro"/>
</dbReference>
<evidence type="ECO:0000313" key="8">
    <source>
        <dbReference type="EMBL" id="SBV94443.1"/>
    </source>
</evidence>
<dbReference type="SMART" id="SM00382">
    <property type="entry name" value="AAA"/>
    <property type="match status" value="1"/>
</dbReference>
<dbReference type="GO" id="GO:0005524">
    <property type="term" value="F:ATP binding"/>
    <property type="evidence" value="ECO:0007669"/>
    <property type="project" value="UniProtKB-KW"/>
</dbReference>
<evidence type="ECO:0000256" key="4">
    <source>
        <dbReference type="ARBA" id="ARBA00022840"/>
    </source>
</evidence>
<dbReference type="AlphaFoldDB" id="A0A212J4S6"/>
<dbReference type="GO" id="GO:0015416">
    <property type="term" value="F:ABC-type phosphonate transporter activity"/>
    <property type="evidence" value="ECO:0007669"/>
    <property type="project" value="InterPro"/>
</dbReference>
<keyword evidence="6" id="KW-0472">Membrane</keyword>
<dbReference type="EMBL" id="FLUO01000001">
    <property type="protein sequence ID" value="SBV94443.1"/>
    <property type="molecule type" value="Genomic_DNA"/>
</dbReference>
<gene>
    <name evidence="8" type="primary">phnC</name>
    <name evidence="8" type="ORF">KL86APRO_10513</name>
</gene>
<dbReference type="NCBIfam" id="TIGR02315">
    <property type="entry name" value="ABC_phnC"/>
    <property type="match status" value="1"/>
</dbReference>
<dbReference type="PANTHER" id="PTHR43166:SF6">
    <property type="entry name" value="PHOSPHONATES IMPORT ATP-BINDING PROTEIN PHNC"/>
    <property type="match status" value="1"/>
</dbReference>
<dbReference type="InterPro" id="IPR050086">
    <property type="entry name" value="MetN_ABC_transporter-like"/>
</dbReference>
<dbReference type="Gene3D" id="3.40.50.300">
    <property type="entry name" value="P-loop containing nucleotide triphosphate hydrolases"/>
    <property type="match status" value="1"/>
</dbReference>